<dbReference type="EMBL" id="BLAL01000270">
    <property type="protein sequence ID" value="GES98452.1"/>
    <property type="molecule type" value="Genomic_DNA"/>
</dbReference>
<dbReference type="OrthoDB" id="5598695at2759"/>
<dbReference type="PANTHER" id="PTHR12374:SF20">
    <property type="entry name" value="TRANSCRIPTIONAL ADAPTER 2-ALPHA"/>
    <property type="match status" value="1"/>
</dbReference>
<evidence type="ECO:0000313" key="3">
    <source>
        <dbReference type="EMBL" id="GES98452.1"/>
    </source>
</evidence>
<dbReference type="Pfam" id="PF04433">
    <property type="entry name" value="SWIRM"/>
    <property type="match status" value="1"/>
</dbReference>
<dbReference type="GO" id="GO:0006338">
    <property type="term" value="P:chromatin remodeling"/>
    <property type="evidence" value="ECO:0007669"/>
    <property type="project" value="TreeGrafter"/>
</dbReference>
<sequence>MYSQYNSKFYNYGNCSSLVSQTPSPPISTPTSPNDDFVTRRKNNFVDSFTLKNSSFNSLYQKPKPITQIYSPTTTNFDHNSQTDCFSQSSRLSIKMLLSEPTQDLPRNPSEGSSSIHEIKSAVPHCMGGTNGDIHAKISTCLINNGTTLTPEKTTMQTTAKSDASEIEPNFDNKIHVVGRNLCSRVKQYQKIAPNLRIGTESSDDSSSLMKINYLLNSPINSPLNPTSPMSSLLSKVQKSNISKIRNFDKPFSERKRKSNSLARVMQDRGLLKSTLNITSTTFTETKSVLFPTPPTMEINELKKSIEDLNIETTCLDNADINVKWKGQPLNIIHLTHYPLLHPKEAHVTSILRLTPVQYLTSKYVLISSARRYVKKNLPFRKSDAQKLLRIDVNKASKLWEFFQQVKWI</sequence>
<evidence type="ECO:0000313" key="2">
    <source>
        <dbReference type="EMBL" id="GBC04432.1"/>
    </source>
</evidence>
<keyword evidence="4" id="KW-1185">Reference proteome</keyword>
<proteinExistence type="predicted"/>
<dbReference type="InterPro" id="IPR009057">
    <property type="entry name" value="Homeodomain-like_sf"/>
</dbReference>
<dbReference type="Proteomes" id="UP000615446">
    <property type="component" value="Unassembled WGS sequence"/>
</dbReference>
<dbReference type="Proteomes" id="UP000247702">
    <property type="component" value="Unassembled WGS sequence"/>
</dbReference>
<gene>
    <name evidence="3" type="ORF">RCL2_002499900</name>
    <name evidence="2" type="ORF">RclHR1_05680017</name>
</gene>
<comment type="caution">
    <text evidence="2">The sequence shown here is derived from an EMBL/GenBank/DDBJ whole genome shotgun (WGS) entry which is preliminary data.</text>
</comment>
<dbReference type="GO" id="GO:0003713">
    <property type="term" value="F:transcription coactivator activity"/>
    <property type="evidence" value="ECO:0007669"/>
    <property type="project" value="TreeGrafter"/>
</dbReference>
<feature type="domain" description="SWIRM" evidence="1">
    <location>
        <begin position="321"/>
        <end position="409"/>
    </location>
</feature>
<dbReference type="EMBL" id="BEXD01003946">
    <property type="protein sequence ID" value="GBC04432.1"/>
    <property type="molecule type" value="Genomic_DNA"/>
</dbReference>
<name>A0A2Z6S6V4_9GLOM</name>
<dbReference type="InterPro" id="IPR036388">
    <property type="entry name" value="WH-like_DNA-bd_sf"/>
</dbReference>
<evidence type="ECO:0000259" key="1">
    <source>
        <dbReference type="PROSITE" id="PS50934"/>
    </source>
</evidence>
<dbReference type="Gene3D" id="1.10.10.10">
    <property type="entry name" value="Winged helix-like DNA-binding domain superfamily/Winged helix DNA-binding domain"/>
    <property type="match status" value="1"/>
</dbReference>
<reference evidence="2 4" key="1">
    <citation type="submission" date="2017-11" db="EMBL/GenBank/DDBJ databases">
        <title>The genome of Rhizophagus clarus HR1 reveals common genetic basis of auxotrophy among arbuscular mycorrhizal fungi.</title>
        <authorList>
            <person name="Kobayashi Y."/>
        </authorList>
    </citation>
    <scope>NUCLEOTIDE SEQUENCE [LARGE SCALE GENOMIC DNA]</scope>
    <source>
        <strain evidence="2 4">HR1</strain>
    </source>
</reference>
<dbReference type="PROSITE" id="PS50934">
    <property type="entry name" value="SWIRM"/>
    <property type="match status" value="1"/>
</dbReference>
<dbReference type="SUPFAM" id="SSF46689">
    <property type="entry name" value="Homeodomain-like"/>
    <property type="match status" value="1"/>
</dbReference>
<dbReference type="PANTHER" id="PTHR12374">
    <property type="entry name" value="TRANSCRIPTIONAL ADAPTOR 2 ADA2 -RELATED"/>
    <property type="match status" value="1"/>
</dbReference>
<evidence type="ECO:0000313" key="4">
    <source>
        <dbReference type="Proteomes" id="UP000247702"/>
    </source>
</evidence>
<protein>
    <submittedName>
        <fullName evidence="3">SWIRM domain-containing protein</fullName>
    </submittedName>
</protein>
<dbReference type="FunFam" id="1.10.10.10:FF:000087">
    <property type="entry name" value="Transcriptional adapter 2"/>
    <property type="match status" value="1"/>
</dbReference>
<reference evidence="3" key="2">
    <citation type="submission" date="2019-10" db="EMBL/GenBank/DDBJ databases">
        <title>Conservation and host-specific expression of non-tandemly repeated heterogenous ribosome RNA gene in arbuscular mycorrhizal fungi.</title>
        <authorList>
            <person name="Maeda T."/>
            <person name="Kobayashi Y."/>
            <person name="Nakagawa T."/>
            <person name="Ezawa T."/>
            <person name="Yamaguchi K."/>
            <person name="Bino T."/>
            <person name="Nishimoto Y."/>
            <person name="Shigenobu S."/>
            <person name="Kawaguchi M."/>
        </authorList>
    </citation>
    <scope>NUCLEOTIDE SEQUENCE</scope>
    <source>
        <strain evidence="3">HR1</strain>
    </source>
</reference>
<dbReference type="GO" id="GO:0006357">
    <property type="term" value="P:regulation of transcription by RNA polymerase II"/>
    <property type="evidence" value="ECO:0007669"/>
    <property type="project" value="TreeGrafter"/>
</dbReference>
<dbReference type="InterPro" id="IPR007526">
    <property type="entry name" value="SWIRM"/>
</dbReference>
<dbReference type="AlphaFoldDB" id="A0A2Z6S6V4"/>
<organism evidence="2 4">
    <name type="scientific">Rhizophagus clarus</name>
    <dbReference type="NCBI Taxonomy" id="94130"/>
    <lineage>
        <taxon>Eukaryota</taxon>
        <taxon>Fungi</taxon>
        <taxon>Fungi incertae sedis</taxon>
        <taxon>Mucoromycota</taxon>
        <taxon>Glomeromycotina</taxon>
        <taxon>Glomeromycetes</taxon>
        <taxon>Glomerales</taxon>
        <taxon>Glomeraceae</taxon>
        <taxon>Rhizophagus</taxon>
    </lineage>
</organism>
<dbReference type="STRING" id="94130.A0A2Z6S6V4"/>
<dbReference type="GO" id="GO:0003682">
    <property type="term" value="F:chromatin binding"/>
    <property type="evidence" value="ECO:0007669"/>
    <property type="project" value="TreeGrafter"/>
</dbReference>
<dbReference type="GO" id="GO:0005634">
    <property type="term" value="C:nucleus"/>
    <property type="evidence" value="ECO:0007669"/>
    <property type="project" value="TreeGrafter"/>
</dbReference>
<accession>A0A2Z6S6V4</accession>